<dbReference type="InterPro" id="IPR028081">
    <property type="entry name" value="Leu-bd"/>
</dbReference>
<dbReference type="PRINTS" id="PR00337">
    <property type="entry name" value="LEUILEVALBP"/>
</dbReference>
<sequence length="366" mass="40938">MPKFKPSILLIFCLFWADKLLAAPTQFNIKLGMSVALSGPASEIGRQLALGSQIYFEQLNKNGGVHGALVELDVKDDRYEPSHTVNNTRYFIYEKKVHALFGYMGTPTTSAVKSMLEHAQTPLLMPYTGAEFLRKKPKFKVFNLRASYLDEAKEQINHLVDELGHSKIALLIQADEFGITLQKSLTTALRMKGLAPQAIGRFRRNTNEVEKALNQILQSEATAVAMVGTYEPLAEFIRLSQQHKKQLAFTTVSFASSEGLLSKLSHPSQLMITEVVPNPASCKGNICDNFRALLNAQSQPLTHAIFEGYLNALVFSRAAKMCPLPFNNNCVLKALQNVINQDLELRHLFKISPTQKKLPIFRSYHT</sequence>
<dbReference type="PANTHER" id="PTHR47235:SF1">
    <property type="entry name" value="BLR6548 PROTEIN"/>
    <property type="match status" value="1"/>
</dbReference>
<accession>A0A0S2K4X1</accession>
<dbReference type="Gene3D" id="3.40.50.2300">
    <property type="match status" value="2"/>
</dbReference>
<keyword evidence="4" id="KW-0029">Amino-acid transport</keyword>
<dbReference type="RefSeq" id="WP_058031198.1">
    <property type="nucleotide sequence ID" value="NZ_CP013187.1"/>
</dbReference>
<evidence type="ECO:0000259" key="5">
    <source>
        <dbReference type="Pfam" id="PF13458"/>
    </source>
</evidence>
<dbReference type="InterPro" id="IPR028082">
    <property type="entry name" value="Peripla_BP_I"/>
</dbReference>
<keyword evidence="7" id="KW-1185">Reference proteome</keyword>
<dbReference type="OrthoDB" id="9147078at2"/>
<name>A0A0S2K4X1_9GAMM</name>
<dbReference type="GO" id="GO:0006865">
    <property type="term" value="P:amino acid transport"/>
    <property type="evidence" value="ECO:0007669"/>
    <property type="project" value="UniProtKB-KW"/>
</dbReference>
<evidence type="ECO:0000256" key="2">
    <source>
        <dbReference type="ARBA" id="ARBA00022448"/>
    </source>
</evidence>
<keyword evidence="6" id="KW-0675">Receptor</keyword>
<feature type="domain" description="Leucine-binding protein" evidence="5">
    <location>
        <begin position="29"/>
        <end position="338"/>
    </location>
</feature>
<dbReference type="EMBL" id="CP013187">
    <property type="protein sequence ID" value="ALO43543.1"/>
    <property type="molecule type" value="Genomic_DNA"/>
</dbReference>
<evidence type="ECO:0000313" key="6">
    <source>
        <dbReference type="EMBL" id="ALO43543.1"/>
    </source>
</evidence>
<dbReference type="AlphaFoldDB" id="A0A0S2K4X1"/>
<reference evidence="6 7" key="1">
    <citation type="submission" date="2015-11" db="EMBL/GenBank/DDBJ databases">
        <authorList>
            <person name="Zhang Y."/>
            <person name="Guo Z."/>
        </authorList>
    </citation>
    <scope>NUCLEOTIDE SEQUENCE [LARGE SCALE GENOMIC DNA]</scope>
    <source>
        <strain evidence="6 7">KCTC 12086</strain>
    </source>
</reference>
<organism evidence="6 7">
    <name type="scientific">Pseudoalteromonas phenolica</name>
    <dbReference type="NCBI Taxonomy" id="161398"/>
    <lineage>
        <taxon>Bacteria</taxon>
        <taxon>Pseudomonadati</taxon>
        <taxon>Pseudomonadota</taxon>
        <taxon>Gammaproteobacteria</taxon>
        <taxon>Alteromonadales</taxon>
        <taxon>Pseudoalteromonadaceae</taxon>
        <taxon>Pseudoalteromonas</taxon>
    </lineage>
</organism>
<proteinExistence type="inferred from homology"/>
<dbReference type="STRING" id="161398.PP2015_3063"/>
<dbReference type="PANTHER" id="PTHR47235">
    <property type="entry name" value="BLR6548 PROTEIN"/>
    <property type="match status" value="1"/>
</dbReference>
<dbReference type="KEGG" id="pphe:PP2015_3063"/>
<evidence type="ECO:0000256" key="1">
    <source>
        <dbReference type="ARBA" id="ARBA00010062"/>
    </source>
</evidence>
<protein>
    <submittedName>
        <fullName evidence="6">Extracellular ligand-binding receptor</fullName>
    </submittedName>
</protein>
<keyword evidence="2" id="KW-0813">Transport</keyword>
<dbReference type="CDD" id="cd19978">
    <property type="entry name" value="PBP1_ABC_ligand_binding-like"/>
    <property type="match status" value="1"/>
</dbReference>
<dbReference type="InterPro" id="IPR000709">
    <property type="entry name" value="Leu_Ile_Val-bd"/>
</dbReference>
<dbReference type="SUPFAM" id="SSF53822">
    <property type="entry name" value="Periplasmic binding protein-like I"/>
    <property type="match status" value="1"/>
</dbReference>
<dbReference type="Pfam" id="PF13458">
    <property type="entry name" value="Peripla_BP_6"/>
    <property type="match status" value="1"/>
</dbReference>
<gene>
    <name evidence="6" type="ORF">PP2015_3063</name>
</gene>
<evidence type="ECO:0000256" key="3">
    <source>
        <dbReference type="ARBA" id="ARBA00022729"/>
    </source>
</evidence>
<dbReference type="PATRIC" id="fig|161398.10.peg.3121"/>
<keyword evidence="3" id="KW-0732">Signal</keyword>
<comment type="similarity">
    <text evidence="1">Belongs to the leucine-binding protein family.</text>
</comment>
<dbReference type="Proteomes" id="UP000061457">
    <property type="component" value="Chromosome I"/>
</dbReference>
<evidence type="ECO:0000313" key="7">
    <source>
        <dbReference type="Proteomes" id="UP000061457"/>
    </source>
</evidence>
<evidence type="ECO:0000256" key="4">
    <source>
        <dbReference type="ARBA" id="ARBA00022970"/>
    </source>
</evidence>